<dbReference type="InterPro" id="IPR016181">
    <property type="entry name" value="Acyl_CoA_acyltransferase"/>
</dbReference>
<dbReference type="Proteomes" id="UP000070646">
    <property type="component" value="Unassembled WGS sequence"/>
</dbReference>
<dbReference type="EMBL" id="LRPU01000046">
    <property type="protein sequence ID" value="KXA13236.1"/>
    <property type="molecule type" value="Genomic_DNA"/>
</dbReference>
<dbReference type="PATRIC" id="fig|1502.174.peg.967"/>
<dbReference type="AlphaFoldDB" id="A0A133NAC5"/>
<organism evidence="2 3">
    <name type="scientific">Clostridium perfringens</name>
    <dbReference type="NCBI Taxonomy" id="1502"/>
    <lineage>
        <taxon>Bacteria</taxon>
        <taxon>Bacillati</taxon>
        <taxon>Bacillota</taxon>
        <taxon>Clostridia</taxon>
        <taxon>Eubacteriales</taxon>
        <taxon>Clostridiaceae</taxon>
        <taxon>Clostridium</taxon>
    </lineage>
</organism>
<sequence length="438" mass="51309">MGKEYLKADEKDYEELVDFINYVFSHSGGKTDFPSLLPKVYKNKDKIKYHHIIKVDNRIKGVVGAFPLTLSLLDEKVNIIGIGSVSAHPYSKGQGYMKELMNKAICEMKNKNVDMSVLNGYRQRYEHFGYEPCGQQINFNILHVNINYKRNELINKGISIHLLDENDPNIVEEAYKLHSKKNVKIERKKEEFLDILKSWNCRIYSVFKNGEFIGYISSNNGLIEEIVIEDNNDLNFVIASYIKTFNHREVNVRVPVYEREKISQFLKICENYSITPNNNFRIFNYEKIVRIMLKLKATYSNLEDGEYNIKIINYGILKIKVHKNQVEVKKVEEKTYKAKGNFKNSEDETYKAKESFHSSGEETYKYKEALKSSREEIYKDKKVLNSSEEGFNIELNELEAMEFLFSPIKSYFNFDKDIPSFLNSWLPLPLYIDNLDCV</sequence>
<gene>
    <name evidence="2" type="ORF">HMPREF3222_00952</name>
</gene>
<dbReference type="PANTHER" id="PTHR37817">
    <property type="entry name" value="N-ACETYLTRANSFERASE EIS"/>
    <property type="match status" value="1"/>
</dbReference>
<dbReference type="SUPFAM" id="SSF55729">
    <property type="entry name" value="Acyl-CoA N-acyltransferases (Nat)"/>
    <property type="match status" value="1"/>
</dbReference>
<dbReference type="Gene3D" id="3.40.630.30">
    <property type="match status" value="1"/>
</dbReference>
<keyword evidence="2" id="KW-0808">Transferase</keyword>
<dbReference type="PANTHER" id="PTHR37817:SF1">
    <property type="entry name" value="N-ACETYLTRANSFERASE EIS"/>
    <property type="match status" value="1"/>
</dbReference>
<dbReference type="Pfam" id="PF13527">
    <property type="entry name" value="Acetyltransf_9"/>
    <property type="match status" value="1"/>
</dbReference>
<evidence type="ECO:0000313" key="3">
    <source>
        <dbReference type="Proteomes" id="UP000070646"/>
    </source>
</evidence>
<name>A0A133NAC5_CLOPF</name>
<comment type="caution">
    <text evidence="2">The sequence shown here is derived from an EMBL/GenBank/DDBJ whole genome shotgun (WGS) entry which is preliminary data.</text>
</comment>
<feature type="domain" description="N-acetyltransferase" evidence="1">
    <location>
        <begin position="3"/>
        <end position="152"/>
    </location>
</feature>
<evidence type="ECO:0000313" key="2">
    <source>
        <dbReference type="EMBL" id="KXA13236.1"/>
    </source>
</evidence>
<dbReference type="InterPro" id="IPR051554">
    <property type="entry name" value="Acetyltransferase_Eis"/>
</dbReference>
<dbReference type="InterPro" id="IPR000182">
    <property type="entry name" value="GNAT_dom"/>
</dbReference>
<dbReference type="GO" id="GO:0030649">
    <property type="term" value="P:aminoglycoside antibiotic catabolic process"/>
    <property type="evidence" value="ECO:0007669"/>
    <property type="project" value="TreeGrafter"/>
</dbReference>
<accession>A0A133NAC5</accession>
<protein>
    <submittedName>
        <fullName evidence="2">Acetyltransferase, GNAT family</fullName>
    </submittedName>
</protein>
<evidence type="ECO:0000259" key="1">
    <source>
        <dbReference type="PROSITE" id="PS51186"/>
    </source>
</evidence>
<dbReference type="PROSITE" id="PS51186">
    <property type="entry name" value="GNAT"/>
    <property type="match status" value="1"/>
</dbReference>
<reference evidence="2 3" key="1">
    <citation type="submission" date="2016-01" db="EMBL/GenBank/DDBJ databases">
        <authorList>
            <person name="Oliw E.H."/>
        </authorList>
    </citation>
    <scope>NUCLEOTIDE SEQUENCE [LARGE SCALE GENOMIC DNA]</scope>
    <source>
        <strain evidence="2 3">MJR7757A</strain>
    </source>
</reference>
<proteinExistence type="predicted"/>
<dbReference type="GO" id="GO:0034069">
    <property type="term" value="F:aminoglycoside N-acetyltransferase activity"/>
    <property type="evidence" value="ECO:0007669"/>
    <property type="project" value="TreeGrafter"/>
</dbReference>
<dbReference type="RefSeq" id="WP_060794978.1">
    <property type="nucleotide sequence ID" value="NZ_KQ956191.1"/>
</dbReference>